<reference evidence="3 4" key="1">
    <citation type="submission" date="2018-03" db="EMBL/GenBank/DDBJ databases">
        <authorList>
            <person name="Keele B.F."/>
        </authorList>
    </citation>
    <scope>NUCLEOTIDE SEQUENCE [LARGE SCALE GENOMIC DNA]</scope>
    <source>
        <strain evidence="3 4">CECT 8626</strain>
    </source>
</reference>
<name>A0A2R8B6K7_9RHOB</name>
<dbReference type="Gene3D" id="3.40.50.300">
    <property type="entry name" value="P-loop containing nucleotide triphosphate hydrolases"/>
    <property type="match status" value="1"/>
</dbReference>
<accession>A0A2R8B6K7</accession>
<keyword evidence="4" id="KW-1185">Reference proteome</keyword>
<evidence type="ECO:0000256" key="1">
    <source>
        <dbReference type="SAM" id="MobiDB-lite"/>
    </source>
</evidence>
<dbReference type="Proteomes" id="UP000244924">
    <property type="component" value="Unassembled WGS sequence"/>
</dbReference>
<protein>
    <submittedName>
        <fullName evidence="3">GTPase Era</fullName>
    </submittedName>
</protein>
<dbReference type="SUPFAM" id="SSF52540">
    <property type="entry name" value="P-loop containing nucleoside triphosphate hydrolases"/>
    <property type="match status" value="1"/>
</dbReference>
<sequence length="346" mass="36948">MTADFTLDTPAPRRKPRIALMGEFSAGKSTLANLLMSETFSQVQVTATQMPPVWYAHGEGPAVRIAVDGTEEPLDAGQADAVTIRNTRAIRKFVQADILEVCDIIDMPGSSDPNITENIWQSMLPLADAVVWCTPATQAWRQSEAAMWEEAPEHLFPRSLLLITRIDKVLSEADRRRLVSRVQREAGSMFREVLPVSLVEVQDADGDPEAWQASGLEAVLGGLQEIIAELERVLASAPRTSASDVFVADRMTLATPAEPAPPAGAGGADEIAEAPGATATVRRFPTPHEAPSEPTIAAASEPVEIGSEGAGEDASAGRVMPRRVQLSKAGEGRSRRPRSAGSASLI</sequence>
<feature type="domain" description="Dynamin N-terminal" evidence="2">
    <location>
        <begin position="18"/>
        <end position="164"/>
    </location>
</feature>
<dbReference type="InterPro" id="IPR045063">
    <property type="entry name" value="Dynamin_N"/>
</dbReference>
<gene>
    <name evidence="3" type="primary">era_2</name>
    <name evidence="3" type="ORF">DEA8626_01769</name>
</gene>
<proteinExistence type="predicted"/>
<evidence type="ECO:0000313" key="3">
    <source>
        <dbReference type="EMBL" id="SPH18237.1"/>
    </source>
</evidence>
<evidence type="ECO:0000259" key="2">
    <source>
        <dbReference type="Pfam" id="PF00350"/>
    </source>
</evidence>
<organism evidence="3 4">
    <name type="scientific">Albidovulum aquaemixtae</name>
    <dbReference type="NCBI Taxonomy" id="1542388"/>
    <lineage>
        <taxon>Bacteria</taxon>
        <taxon>Pseudomonadati</taxon>
        <taxon>Pseudomonadota</taxon>
        <taxon>Alphaproteobacteria</taxon>
        <taxon>Rhodobacterales</taxon>
        <taxon>Paracoccaceae</taxon>
        <taxon>Albidovulum</taxon>
    </lineage>
</organism>
<dbReference type="EMBL" id="OMOQ01000001">
    <property type="protein sequence ID" value="SPH18237.1"/>
    <property type="molecule type" value="Genomic_DNA"/>
</dbReference>
<evidence type="ECO:0000313" key="4">
    <source>
        <dbReference type="Proteomes" id="UP000244924"/>
    </source>
</evidence>
<dbReference type="AlphaFoldDB" id="A0A2R8B6K7"/>
<dbReference type="InterPro" id="IPR027417">
    <property type="entry name" value="P-loop_NTPase"/>
</dbReference>
<dbReference type="Pfam" id="PF00350">
    <property type="entry name" value="Dynamin_N"/>
    <property type="match status" value="1"/>
</dbReference>
<feature type="region of interest" description="Disordered" evidence="1">
    <location>
        <begin position="284"/>
        <end position="346"/>
    </location>
</feature>